<feature type="region of interest" description="Disordered" evidence="1">
    <location>
        <begin position="281"/>
        <end position="318"/>
    </location>
</feature>
<proteinExistence type="predicted"/>
<keyword evidence="3" id="KW-1185">Reference proteome</keyword>
<sequence length="318" mass="35504">MASFETRPRQMRSRRSGERDRSGAARLDGEGVQARFDAPRQTLGITQEGLATALTVRENYRRKSVLCVPGEDNRILLPEYLLNHHIDLGGYEDPLPLAMMATRDPESPMAMAAATRLSPLGSRNKLVNGVFRVVGEATKHPLVKHCVDLITESAFSPDAISKVRFHTSRFINHSRKEYSRLLKYNLQALLDGQIAPRKFVGEFFELTEAGNLHMDIRRKLISSLLLSENVRPGIKFLMLEHLSCLPDPTRRAIISAVLQGPPNHHTDIIKEELRWIISQERKAGAPRPPASSRNHVGSLPRGGHSLGRAGVRPTQTRG</sequence>
<organism evidence="2 3">
    <name type="scientific">Varunaivibrio sulfuroxidans</name>
    <dbReference type="NCBI Taxonomy" id="1773489"/>
    <lineage>
        <taxon>Bacteria</taxon>
        <taxon>Pseudomonadati</taxon>
        <taxon>Pseudomonadota</taxon>
        <taxon>Alphaproteobacteria</taxon>
        <taxon>Rhodospirillales</taxon>
        <taxon>Magnetovibrionaceae</taxon>
        <taxon>Varunaivibrio</taxon>
    </lineage>
</organism>
<reference evidence="2 3" key="1">
    <citation type="submission" date="2019-03" db="EMBL/GenBank/DDBJ databases">
        <title>Genomic Encyclopedia of Type Strains, Phase IV (KMG-IV): sequencing the most valuable type-strain genomes for metagenomic binning, comparative biology and taxonomic classification.</title>
        <authorList>
            <person name="Goeker M."/>
        </authorList>
    </citation>
    <scope>NUCLEOTIDE SEQUENCE [LARGE SCALE GENOMIC DNA]</scope>
    <source>
        <strain evidence="2 3">DSM 101688</strain>
    </source>
</reference>
<evidence type="ECO:0000256" key="1">
    <source>
        <dbReference type="SAM" id="MobiDB-lite"/>
    </source>
</evidence>
<evidence type="ECO:0000313" key="3">
    <source>
        <dbReference type="Proteomes" id="UP000295304"/>
    </source>
</evidence>
<accession>A0A4R3J4X5</accession>
<gene>
    <name evidence="2" type="ORF">EDD55_11158</name>
</gene>
<dbReference type="EMBL" id="SLZW01000011">
    <property type="protein sequence ID" value="TCS60357.1"/>
    <property type="molecule type" value="Genomic_DNA"/>
</dbReference>
<dbReference type="OrthoDB" id="7328141at2"/>
<feature type="region of interest" description="Disordered" evidence="1">
    <location>
        <begin position="1"/>
        <end position="30"/>
    </location>
</feature>
<evidence type="ECO:0000313" key="2">
    <source>
        <dbReference type="EMBL" id="TCS60357.1"/>
    </source>
</evidence>
<dbReference type="Proteomes" id="UP000295304">
    <property type="component" value="Unassembled WGS sequence"/>
</dbReference>
<feature type="compositionally biased region" description="Basic and acidic residues" evidence="1">
    <location>
        <begin position="15"/>
        <end position="29"/>
    </location>
</feature>
<dbReference type="RefSeq" id="WP_132940055.1">
    <property type="nucleotide sequence ID" value="NZ_CP119676.1"/>
</dbReference>
<comment type="caution">
    <text evidence="2">The sequence shown here is derived from an EMBL/GenBank/DDBJ whole genome shotgun (WGS) entry which is preliminary data.</text>
</comment>
<dbReference type="AlphaFoldDB" id="A0A4R3J4X5"/>
<protein>
    <submittedName>
        <fullName evidence="2">Uncharacterized protein</fullName>
    </submittedName>
</protein>
<name>A0A4R3J4X5_9PROT</name>